<comment type="caution">
    <text evidence="9">The sequence shown here is derived from an EMBL/GenBank/DDBJ whole genome shotgun (WGS) entry which is preliminary data.</text>
</comment>
<feature type="domain" description="4Fe-4S ferredoxin-type" evidence="8">
    <location>
        <begin position="170"/>
        <end position="199"/>
    </location>
</feature>
<feature type="domain" description="Flavodoxin-like" evidence="7">
    <location>
        <begin position="3"/>
        <end position="144"/>
    </location>
</feature>
<evidence type="ECO:0000256" key="6">
    <source>
        <dbReference type="ARBA" id="ARBA00023014"/>
    </source>
</evidence>
<dbReference type="Gene3D" id="3.30.70.20">
    <property type="match status" value="1"/>
</dbReference>
<dbReference type="PANTHER" id="PTHR24960">
    <property type="entry name" value="PHOTOSYSTEM I IRON-SULFUR CENTER-RELATED"/>
    <property type="match status" value="1"/>
</dbReference>
<dbReference type="PANTHER" id="PTHR24960:SF80">
    <property type="entry name" value="FERREDOXIN"/>
    <property type="match status" value="1"/>
</dbReference>
<keyword evidence="4" id="KW-0479">Metal-binding</keyword>
<evidence type="ECO:0000256" key="4">
    <source>
        <dbReference type="ARBA" id="ARBA00022723"/>
    </source>
</evidence>
<comment type="function">
    <text evidence="1">Ferredoxins are iron-sulfur proteins that transfer electrons in a wide variety of metabolic reactions.</text>
</comment>
<dbReference type="SUPFAM" id="SSF54862">
    <property type="entry name" value="4Fe-4S ferredoxins"/>
    <property type="match status" value="1"/>
</dbReference>
<dbReference type="EMBL" id="DXBU01000143">
    <property type="protein sequence ID" value="HIZ23263.1"/>
    <property type="molecule type" value="Genomic_DNA"/>
</dbReference>
<dbReference type="InterPro" id="IPR017900">
    <property type="entry name" value="4Fe4S_Fe_S_CS"/>
</dbReference>
<dbReference type="InterPro" id="IPR017896">
    <property type="entry name" value="4Fe4S_Fe-S-bd"/>
</dbReference>
<dbReference type="GO" id="GO:0010181">
    <property type="term" value="F:FMN binding"/>
    <property type="evidence" value="ECO:0007669"/>
    <property type="project" value="InterPro"/>
</dbReference>
<reference evidence="9" key="1">
    <citation type="journal article" date="2021" name="PeerJ">
        <title>Extensive microbial diversity within the chicken gut microbiome revealed by metagenomics and culture.</title>
        <authorList>
            <person name="Gilroy R."/>
            <person name="Ravi A."/>
            <person name="Getino M."/>
            <person name="Pursley I."/>
            <person name="Horton D.L."/>
            <person name="Alikhan N.F."/>
            <person name="Baker D."/>
            <person name="Gharbi K."/>
            <person name="Hall N."/>
            <person name="Watson M."/>
            <person name="Adriaenssens E.M."/>
            <person name="Foster-Nyarko E."/>
            <person name="Jarju S."/>
            <person name="Secka A."/>
            <person name="Antonio M."/>
            <person name="Oren A."/>
            <person name="Chaudhuri R.R."/>
            <person name="La Ragione R."/>
            <person name="Hildebrand F."/>
            <person name="Pallen M.J."/>
        </authorList>
    </citation>
    <scope>NUCLEOTIDE SEQUENCE</scope>
    <source>
        <strain evidence="9">14324</strain>
    </source>
</reference>
<dbReference type="NCBIfam" id="NF038196">
    <property type="entry name" value="ferrodoxin_EFR1"/>
    <property type="match status" value="1"/>
</dbReference>
<dbReference type="InterPro" id="IPR008254">
    <property type="entry name" value="Flavodoxin/NO_synth"/>
</dbReference>
<accession>A0A9D2ITU5</accession>
<evidence type="ECO:0000256" key="2">
    <source>
        <dbReference type="ARBA" id="ARBA00013529"/>
    </source>
</evidence>
<dbReference type="AlphaFoldDB" id="A0A9D2ITU5"/>
<evidence type="ECO:0000313" key="10">
    <source>
        <dbReference type="Proteomes" id="UP000824041"/>
    </source>
</evidence>
<dbReference type="InterPro" id="IPR050157">
    <property type="entry name" value="PSI_iron-sulfur_center"/>
</dbReference>
<keyword evidence="3" id="KW-0004">4Fe-4S</keyword>
<evidence type="ECO:0000256" key="5">
    <source>
        <dbReference type="ARBA" id="ARBA00023004"/>
    </source>
</evidence>
<sequence length="251" mass="27212">MVIDFYYFSPTGGTKKTGEIFSRALSKEVRMIDLGKREEREKAPEGDLIVAAAPVFGGRIPALAAEKMGKLKGAGKRAVTIAVYGTRAYEDALLELNEVMEQAGFSIVASGAFVAQHSMAPEIGSGRPDEQDAAELREFAGKVLKKLDRGEEKKVQVPGMHPYKPAMKVAAAPLSLDNCILCGNCERVCPTGAIKIESGKIVTILEKCILCAACVKSCEKQARILPPPVKAHTQELLAPLREVRRENEIFL</sequence>
<gene>
    <name evidence="9" type="ORF">IAA21_10785</name>
</gene>
<evidence type="ECO:0000256" key="3">
    <source>
        <dbReference type="ARBA" id="ARBA00022485"/>
    </source>
</evidence>
<dbReference type="InterPro" id="IPR047964">
    <property type="entry name" value="EFR1-like"/>
</dbReference>
<dbReference type="Gene3D" id="3.40.50.360">
    <property type="match status" value="1"/>
</dbReference>
<name>A0A9D2ITU5_9FIRM</name>
<dbReference type="GO" id="GO:0016651">
    <property type="term" value="F:oxidoreductase activity, acting on NAD(P)H"/>
    <property type="evidence" value="ECO:0007669"/>
    <property type="project" value="UniProtKB-ARBA"/>
</dbReference>
<organism evidence="9 10">
    <name type="scientific">Candidatus Blautia faecigallinarum</name>
    <dbReference type="NCBI Taxonomy" id="2838488"/>
    <lineage>
        <taxon>Bacteria</taxon>
        <taxon>Bacillati</taxon>
        <taxon>Bacillota</taxon>
        <taxon>Clostridia</taxon>
        <taxon>Lachnospirales</taxon>
        <taxon>Lachnospiraceae</taxon>
        <taxon>Blautia</taxon>
    </lineage>
</organism>
<keyword evidence="5" id="KW-0408">Iron</keyword>
<proteinExistence type="predicted"/>
<evidence type="ECO:0000313" key="9">
    <source>
        <dbReference type="EMBL" id="HIZ23263.1"/>
    </source>
</evidence>
<evidence type="ECO:0000259" key="7">
    <source>
        <dbReference type="PROSITE" id="PS50902"/>
    </source>
</evidence>
<dbReference type="PROSITE" id="PS50902">
    <property type="entry name" value="FLAVODOXIN_LIKE"/>
    <property type="match status" value="1"/>
</dbReference>
<dbReference type="Proteomes" id="UP000824041">
    <property type="component" value="Unassembled WGS sequence"/>
</dbReference>
<dbReference type="GO" id="GO:0046872">
    <property type="term" value="F:metal ion binding"/>
    <property type="evidence" value="ECO:0007669"/>
    <property type="project" value="UniProtKB-KW"/>
</dbReference>
<protein>
    <recommendedName>
        <fullName evidence="2">Ferredoxin</fullName>
    </recommendedName>
</protein>
<feature type="domain" description="4Fe-4S ferredoxin-type" evidence="8">
    <location>
        <begin position="200"/>
        <end position="228"/>
    </location>
</feature>
<dbReference type="GO" id="GO:0051539">
    <property type="term" value="F:4 iron, 4 sulfur cluster binding"/>
    <property type="evidence" value="ECO:0007669"/>
    <property type="project" value="UniProtKB-KW"/>
</dbReference>
<dbReference type="InterPro" id="IPR029039">
    <property type="entry name" value="Flavoprotein-like_sf"/>
</dbReference>
<evidence type="ECO:0000256" key="1">
    <source>
        <dbReference type="ARBA" id="ARBA00003532"/>
    </source>
</evidence>
<dbReference type="Pfam" id="PF13187">
    <property type="entry name" value="Fer4_9"/>
    <property type="match status" value="1"/>
</dbReference>
<dbReference type="PROSITE" id="PS51379">
    <property type="entry name" value="4FE4S_FER_2"/>
    <property type="match status" value="2"/>
</dbReference>
<evidence type="ECO:0000259" key="8">
    <source>
        <dbReference type="PROSITE" id="PS51379"/>
    </source>
</evidence>
<dbReference type="SUPFAM" id="SSF52218">
    <property type="entry name" value="Flavoproteins"/>
    <property type="match status" value="1"/>
</dbReference>
<dbReference type="PROSITE" id="PS00198">
    <property type="entry name" value="4FE4S_FER_1"/>
    <property type="match status" value="2"/>
</dbReference>
<reference evidence="9" key="2">
    <citation type="submission" date="2021-04" db="EMBL/GenBank/DDBJ databases">
        <authorList>
            <person name="Gilroy R."/>
        </authorList>
    </citation>
    <scope>NUCLEOTIDE SEQUENCE</scope>
    <source>
        <strain evidence="9">14324</strain>
    </source>
</reference>
<keyword evidence="6" id="KW-0411">Iron-sulfur</keyword>